<dbReference type="PANTHER" id="PTHR11741">
    <property type="entry name" value="ELONGATION FACTOR TS"/>
    <property type="match status" value="1"/>
</dbReference>
<dbReference type="InterPro" id="IPR036402">
    <property type="entry name" value="EF-Ts_dimer_sf"/>
</dbReference>
<dbReference type="STRING" id="1618333.UR93_C0015G0013"/>
<dbReference type="Pfam" id="PF00889">
    <property type="entry name" value="EF_TS"/>
    <property type="match status" value="1"/>
</dbReference>
<dbReference type="Gene3D" id="3.30.479.20">
    <property type="entry name" value="Elongation factor Ts, dimerisation domain"/>
    <property type="match status" value="1"/>
</dbReference>
<protein>
    <recommendedName>
        <fullName evidence="2 5">Elongation factor Ts</fullName>
        <shortName evidence="5">EF-Ts</shortName>
    </recommendedName>
</protein>
<evidence type="ECO:0000256" key="5">
    <source>
        <dbReference type="HAMAP-Rule" id="MF_00050"/>
    </source>
</evidence>
<dbReference type="GO" id="GO:0003746">
    <property type="term" value="F:translation elongation factor activity"/>
    <property type="evidence" value="ECO:0007669"/>
    <property type="project" value="UniProtKB-UniRule"/>
</dbReference>
<evidence type="ECO:0000256" key="1">
    <source>
        <dbReference type="ARBA" id="ARBA00005532"/>
    </source>
</evidence>
<keyword evidence="3 5" id="KW-0251">Elongation factor</keyword>
<comment type="caution">
    <text evidence="9">The sequence shown here is derived from an EMBL/GenBank/DDBJ whole genome shotgun (WGS) entry which is preliminary data.</text>
</comment>
<dbReference type="AlphaFoldDB" id="A0A0G0D4Y9"/>
<organism evidence="9 10">
    <name type="scientific">Berkelbacteria bacterium GW2011_GWA2_35_9</name>
    <dbReference type="NCBI Taxonomy" id="1618333"/>
    <lineage>
        <taxon>Bacteria</taxon>
        <taxon>Candidatus Berkelbacteria</taxon>
    </lineage>
</organism>
<comment type="similarity">
    <text evidence="1 5 6">Belongs to the EF-Ts family.</text>
</comment>
<dbReference type="FunFam" id="1.10.8.10:FF:000001">
    <property type="entry name" value="Elongation factor Ts"/>
    <property type="match status" value="1"/>
</dbReference>
<evidence type="ECO:0000256" key="6">
    <source>
        <dbReference type="RuleBase" id="RU000642"/>
    </source>
</evidence>
<keyword evidence="4 5" id="KW-0648">Protein biosynthesis</keyword>
<sequence>MTSIEQIKALRDQTSASIADIQSSLEEAKGDEKKALEILNKKGQIKASKKTNRETKAGLIETYSHMEKIGVLVEINCETDFVAKNEEFVKFAHNLALQIASMNPESVDDLLSQDYIFENGKTIKNYLEVIIAKTGENITIKRFVRMELGGKDVSKNS</sequence>
<accession>A0A0G0D4Y9</accession>
<comment type="function">
    <text evidence="5 6">Associates with the EF-Tu.GDP complex and induces the exchange of GDP to GTP. It remains bound to the aminoacyl-tRNA.EF-Tu.GTP complex up to the GTP hydrolysis stage on the ribosome.</text>
</comment>
<evidence type="ECO:0000313" key="9">
    <source>
        <dbReference type="EMBL" id="KKP88383.1"/>
    </source>
</evidence>
<evidence type="ECO:0000256" key="2">
    <source>
        <dbReference type="ARBA" id="ARBA00016956"/>
    </source>
</evidence>
<dbReference type="EMBL" id="LBRB01000015">
    <property type="protein sequence ID" value="KKP88383.1"/>
    <property type="molecule type" value="Genomic_DNA"/>
</dbReference>
<evidence type="ECO:0000313" key="10">
    <source>
        <dbReference type="Proteomes" id="UP000034316"/>
    </source>
</evidence>
<dbReference type="SUPFAM" id="SSF46934">
    <property type="entry name" value="UBA-like"/>
    <property type="match status" value="1"/>
</dbReference>
<dbReference type="SUPFAM" id="SSF54713">
    <property type="entry name" value="Elongation factor Ts (EF-Ts), dimerisation domain"/>
    <property type="match status" value="1"/>
</dbReference>
<keyword evidence="5" id="KW-0963">Cytoplasm</keyword>
<dbReference type="GO" id="GO:0005737">
    <property type="term" value="C:cytoplasm"/>
    <property type="evidence" value="ECO:0007669"/>
    <property type="project" value="UniProtKB-SubCell"/>
</dbReference>
<dbReference type="InterPro" id="IPR018101">
    <property type="entry name" value="Transl_elong_Ts_CS"/>
</dbReference>
<proteinExistence type="inferred from homology"/>
<feature type="region of interest" description="Involved in Mg(2+) ion dislocation from EF-Tu" evidence="5">
    <location>
        <begin position="79"/>
        <end position="82"/>
    </location>
</feature>
<comment type="subcellular location">
    <subcellularLocation>
        <location evidence="5 7">Cytoplasm</location>
    </subcellularLocation>
</comment>
<dbReference type="PATRIC" id="fig|1618333.3.peg.458"/>
<dbReference type="Proteomes" id="UP000034316">
    <property type="component" value="Unassembled WGS sequence"/>
</dbReference>
<dbReference type="NCBIfam" id="TIGR00116">
    <property type="entry name" value="tsf"/>
    <property type="match status" value="1"/>
</dbReference>
<name>A0A0G0D4Y9_9BACT</name>
<feature type="domain" description="Translation elongation factor EFTs/EF1B dimerisation" evidence="8">
    <location>
        <begin position="70"/>
        <end position="148"/>
    </location>
</feature>
<evidence type="ECO:0000256" key="3">
    <source>
        <dbReference type="ARBA" id="ARBA00022768"/>
    </source>
</evidence>
<dbReference type="PANTHER" id="PTHR11741:SF0">
    <property type="entry name" value="ELONGATION FACTOR TS, MITOCHONDRIAL"/>
    <property type="match status" value="1"/>
</dbReference>
<reference evidence="9 10" key="1">
    <citation type="journal article" date="2015" name="Nature">
        <title>rRNA introns, odd ribosomes, and small enigmatic genomes across a large radiation of phyla.</title>
        <authorList>
            <person name="Brown C.T."/>
            <person name="Hug L.A."/>
            <person name="Thomas B.C."/>
            <person name="Sharon I."/>
            <person name="Castelle C.J."/>
            <person name="Singh A."/>
            <person name="Wilkins M.J."/>
            <person name="Williams K.H."/>
            <person name="Banfield J.F."/>
        </authorList>
    </citation>
    <scope>NUCLEOTIDE SEQUENCE [LARGE SCALE GENOMIC DNA]</scope>
</reference>
<evidence type="ECO:0000259" key="8">
    <source>
        <dbReference type="Pfam" id="PF00889"/>
    </source>
</evidence>
<gene>
    <name evidence="5" type="primary">tsf</name>
    <name evidence="9" type="ORF">UR93_C0015G0013</name>
</gene>
<dbReference type="InterPro" id="IPR014039">
    <property type="entry name" value="Transl_elong_EFTs/EF1B_dimer"/>
</dbReference>
<dbReference type="InterPro" id="IPR009060">
    <property type="entry name" value="UBA-like_sf"/>
</dbReference>
<dbReference type="Gene3D" id="1.10.8.10">
    <property type="entry name" value="DNA helicase RuvA subunit, C-terminal domain"/>
    <property type="match status" value="1"/>
</dbReference>
<dbReference type="PROSITE" id="PS01127">
    <property type="entry name" value="EF_TS_2"/>
    <property type="match status" value="1"/>
</dbReference>
<evidence type="ECO:0000256" key="7">
    <source>
        <dbReference type="RuleBase" id="RU000643"/>
    </source>
</evidence>
<dbReference type="HAMAP" id="MF_00050">
    <property type="entry name" value="EF_Ts"/>
    <property type="match status" value="1"/>
</dbReference>
<evidence type="ECO:0000256" key="4">
    <source>
        <dbReference type="ARBA" id="ARBA00022917"/>
    </source>
</evidence>
<dbReference type="InterPro" id="IPR001816">
    <property type="entry name" value="Transl_elong_EFTs/EF1B"/>
</dbReference>